<keyword evidence="3 6" id="KW-0418">Kinase</keyword>
<dbReference type="SUPFAM" id="SSF48452">
    <property type="entry name" value="TPR-like"/>
    <property type="match status" value="2"/>
</dbReference>
<evidence type="ECO:0000256" key="2">
    <source>
        <dbReference type="ARBA" id="ARBA00022741"/>
    </source>
</evidence>
<dbReference type="InterPro" id="IPR011009">
    <property type="entry name" value="Kinase-like_dom_sf"/>
</dbReference>
<dbReference type="SMART" id="SM00028">
    <property type="entry name" value="TPR"/>
    <property type="match status" value="4"/>
</dbReference>
<evidence type="ECO:0000256" key="4">
    <source>
        <dbReference type="ARBA" id="ARBA00022840"/>
    </source>
</evidence>
<dbReference type="PROSITE" id="PS00108">
    <property type="entry name" value="PROTEIN_KINASE_ST"/>
    <property type="match status" value="1"/>
</dbReference>
<sequence length="790" mass="86299">MNPSTEGAVLQWFERALDQPADERRAWLDAQALPEWLHLRVMRLLDAEAGIGDFLEQPAAAPEPDGFPQLGERIGNYRLASRIDSGGMGVVYLAQRADDAYDQQVAVKLIRPLHLGANAAFRAQLIARFENERTLLARLGHPNIARILDGGTTASGLPWLAMEYVDGISLIDHCDRNGLDVEARLRVFRKVCDGVQEAHRHLIVHRDLKPENILVGADGEPRLLDFGIARMLDAGETGSAEHLVTSLTAMTPAYASPEQVRHEPTTTRSDVYSLGVILYQLTSGIRPYELAGLSPAQAERTICDTRPRALRDALRSAPLDDAERRRRMAGLDGDLERIVARAMHKDVERRYGSAQELADDIRRHLDGRPVLAHPDSATYRLRKFVGRHRLGTALATFATLAILGAAGIAAWQARQAARAADDMRQVNAFLMDVLSMSDPFNSGGELTLSQALDGAAERIDGHFPGRPDLSAEVRFGIGYSMVSRYRLEQAETQLERARQESEAVFGRDDVRTIRVVEGLAGLRHEQGRIDEAIALYHDGIARCERAGLRKDPVYLYLVNNLGMLFMTQDRYDEADAMLQRTLEIWRASHDGGEAGTDHANLLSNLAQVAHEKGEHARSDQLYRQAQAELESLFPAGSPDLAIVLGNRGQLAEDMDDSDGALALYRQSLAMRERMFKGDHPSLVVGLGNVARLSAEAGDTATALETALRGAEMADRVYTGPSGRHASAWATLSAARLAGGDTNGAAEALRRARHLLAAVEPPTPSVKSYLDRVAARLCAAPGAQAADCAAP</sequence>
<dbReference type="InterPro" id="IPR008271">
    <property type="entry name" value="Ser/Thr_kinase_AS"/>
</dbReference>
<dbReference type="InterPro" id="IPR019734">
    <property type="entry name" value="TPR_rpt"/>
</dbReference>
<dbReference type="Pfam" id="PF13424">
    <property type="entry name" value="TPR_12"/>
    <property type="match status" value="1"/>
</dbReference>
<dbReference type="Gene3D" id="1.25.40.10">
    <property type="entry name" value="Tetratricopeptide repeat domain"/>
    <property type="match status" value="2"/>
</dbReference>
<dbReference type="AlphaFoldDB" id="A0A5C5TTP1"/>
<reference evidence="6 7" key="1">
    <citation type="journal article" date="2008" name="Int. J. Syst. Evol. Microbiol.">
        <title>Luteimonas marina sp. nov., isolated from seawater.</title>
        <authorList>
            <person name="Baik K.S."/>
            <person name="Park S.C."/>
            <person name="Kim M.S."/>
            <person name="Kim E.M."/>
            <person name="Park C."/>
            <person name="Chun J."/>
            <person name="Seong C.N."/>
        </authorList>
    </citation>
    <scope>NUCLEOTIDE SEQUENCE [LARGE SCALE GENOMIC DNA]</scope>
    <source>
        <strain evidence="6 7">FR1330</strain>
    </source>
</reference>
<accession>A0A5C5TTP1</accession>
<dbReference type="Gene3D" id="1.10.510.10">
    <property type="entry name" value="Transferase(Phosphotransferase) domain 1"/>
    <property type="match status" value="1"/>
</dbReference>
<keyword evidence="2" id="KW-0547">Nucleotide-binding</keyword>
<keyword evidence="1" id="KW-0808">Transferase</keyword>
<feature type="domain" description="Protein kinase" evidence="5">
    <location>
        <begin position="77"/>
        <end position="371"/>
    </location>
</feature>
<dbReference type="EMBL" id="VOHK01000009">
    <property type="protein sequence ID" value="TWT17561.1"/>
    <property type="molecule type" value="Genomic_DNA"/>
</dbReference>
<dbReference type="Pfam" id="PF00069">
    <property type="entry name" value="Pkinase"/>
    <property type="match status" value="1"/>
</dbReference>
<dbReference type="Pfam" id="PF13374">
    <property type="entry name" value="TPR_10"/>
    <property type="match status" value="1"/>
</dbReference>
<name>A0A5C5TTP1_9GAMM</name>
<comment type="caution">
    <text evidence="6">The sequence shown here is derived from an EMBL/GenBank/DDBJ whole genome shotgun (WGS) entry which is preliminary data.</text>
</comment>
<dbReference type="InterPro" id="IPR011990">
    <property type="entry name" value="TPR-like_helical_dom_sf"/>
</dbReference>
<dbReference type="SMART" id="SM00220">
    <property type="entry name" value="S_TKc"/>
    <property type="match status" value="1"/>
</dbReference>
<evidence type="ECO:0000259" key="5">
    <source>
        <dbReference type="PROSITE" id="PS50011"/>
    </source>
</evidence>
<dbReference type="OrthoDB" id="9801841at2"/>
<dbReference type="GO" id="GO:0005524">
    <property type="term" value="F:ATP binding"/>
    <property type="evidence" value="ECO:0007669"/>
    <property type="project" value="UniProtKB-KW"/>
</dbReference>
<gene>
    <name evidence="6" type="ORF">FQY83_16690</name>
</gene>
<dbReference type="RefSeq" id="WP_146389228.1">
    <property type="nucleotide sequence ID" value="NZ_VOHK01000009.1"/>
</dbReference>
<evidence type="ECO:0000256" key="3">
    <source>
        <dbReference type="ARBA" id="ARBA00022777"/>
    </source>
</evidence>
<proteinExistence type="predicted"/>
<evidence type="ECO:0000313" key="6">
    <source>
        <dbReference type="EMBL" id="TWT17561.1"/>
    </source>
</evidence>
<dbReference type="InterPro" id="IPR000719">
    <property type="entry name" value="Prot_kinase_dom"/>
</dbReference>
<evidence type="ECO:0000313" key="7">
    <source>
        <dbReference type="Proteomes" id="UP000319980"/>
    </source>
</evidence>
<organism evidence="6 7">
    <name type="scientific">Luteimonas marina</name>
    <dbReference type="NCBI Taxonomy" id="488485"/>
    <lineage>
        <taxon>Bacteria</taxon>
        <taxon>Pseudomonadati</taxon>
        <taxon>Pseudomonadota</taxon>
        <taxon>Gammaproteobacteria</taxon>
        <taxon>Lysobacterales</taxon>
        <taxon>Lysobacteraceae</taxon>
        <taxon>Luteimonas</taxon>
    </lineage>
</organism>
<evidence type="ECO:0000256" key="1">
    <source>
        <dbReference type="ARBA" id="ARBA00022679"/>
    </source>
</evidence>
<dbReference type="PANTHER" id="PTHR43289">
    <property type="entry name" value="MITOGEN-ACTIVATED PROTEIN KINASE KINASE KINASE 20-RELATED"/>
    <property type="match status" value="1"/>
</dbReference>
<keyword evidence="6" id="KW-0723">Serine/threonine-protein kinase</keyword>
<dbReference type="CDD" id="cd14014">
    <property type="entry name" value="STKc_PknB_like"/>
    <property type="match status" value="1"/>
</dbReference>
<dbReference type="SUPFAM" id="SSF56112">
    <property type="entry name" value="Protein kinase-like (PK-like)"/>
    <property type="match status" value="1"/>
</dbReference>
<protein>
    <submittedName>
        <fullName evidence="6">Serine/threonine protein kinase</fullName>
    </submittedName>
</protein>
<dbReference type="PROSITE" id="PS50011">
    <property type="entry name" value="PROTEIN_KINASE_DOM"/>
    <property type="match status" value="1"/>
</dbReference>
<keyword evidence="7" id="KW-1185">Reference proteome</keyword>
<keyword evidence="4" id="KW-0067">ATP-binding</keyword>
<dbReference type="Gene3D" id="3.30.200.20">
    <property type="entry name" value="Phosphorylase Kinase, domain 1"/>
    <property type="match status" value="1"/>
</dbReference>
<dbReference type="PANTHER" id="PTHR43289:SF34">
    <property type="entry name" value="SERINE_THREONINE-PROTEIN KINASE YBDM-RELATED"/>
    <property type="match status" value="1"/>
</dbReference>
<dbReference type="Proteomes" id="UP000319980">
    <property type="component" value="Unassembled WGS sequence"/>
</dbReference>
<dbReference type="GO" id="GO:0004674">
    <property type="term" value="F:protein serine/threonine kinase activity"/>
    <property type="evidence" value="ECO:0007669"/>
    <property type="project" value="UniProtKB-KW"/>
</dbReference>